<dbReference type="Proteomes" id="UP001177744">
    <property type="component" value="Unassembled WGS sequence"/>
</dbReference>
<organism evidence="2 3">
    <name type="scientific">Cnephaeus nilssonii</name>
    <name type="common">Northern bat</name>
    <name type="synonym">Eptesicus nilssonii</name>
    <dbReference type="NCBI Taxonomy" id="3371016"/>
    <lineage>
        <taxon>Eukaryota</taxon>
        <taxon>Metazoa</taxon>
        <taxon>Chordata</taxon>
        <taxon>Craniata</taxon>
        <taxon>Vertebrata</taxon>
        <taxon>Euteleostomi</taxon>
        <taxon>Mammalia</taxon>
        <taxon>Eutheria</taxon>
        <taxon>Laurasiatheria</taxon>
        <taxon>Chiroptera</taxon>
        <taxon>Yangochiroptera</taxon>
        <taxon>Vespertilionidae</taxon>
        <taxon>Cnephaeus</taxon>
    </lineage>
</organism>
<evidence type="ECO:0000256" key="1">
    <source>
        <dbReference type="SAM" id="MobiDB-lite"/>
    </source>
</evidence>
<comment type="caution">
    <text evidence="2">The sequence shown here is derived from an EMBL/GenBank/DDBJ whole genome shotgun (WGS) entry which is preliminary data.</text>
</comment>
<keyword evidence="3" id="KW-1185">Reference proteome</keyword>
<evidence type="ECO:0000313" key="2">
    <source>
        <dbReference type="EMBL" id="KAK1328434.1"/>
    </source>
</evidence>
<accession>A0AA40HBW0</accession>
<evidence type="ECO:0000313" key="3">
    <source>
        <dbReference type="Proteomes" id="UP001177744"/>
    </source>
</evidence>
<feature type="compositionally biased region" description="Polar residues" evidence="1">
    <location>
        <begin position="1"/>
        <end position="10"/>
    </location>
</feature>
<name>A0AA40HBW0_CNENI</name>
<dbReference type="EMBL" id="JAULJE010000023">
    <property type="protein sequence ID" value="KAK1328434.1"/>
    <property type="molecule type" value="Genomic_DNA"/>
</dbReference>
<proteinExistence type="predicted"/>
<feature type="region of interest" description="Disordered" evidence="1">
    <location>
        <begin position="1"/>
        <end position="91"/>
    </location>
</feature>
<sequence length="91" mass="9536">MAATTLGNTEMTKENWLLGAPSPPSPLGPQRLLLPAQRCSREKPLPEAGGGQAAAGPREFTDDEPPDQLSLVSQSPRPQEGSGSARQSDLS</sequence>
<feature type="compositionally biased region" description="Polar residues" evidence="1">
    <location>
        <begin position="70"/>
        <end position="91"/>
    </location>
</feature>
<gene>
    <name evidence="2" type="ORF">QTO34_012007</name>
</gene>
<protein>
    <submittedName>
        <fullName evidence="2">Uncharacterized protein</fullName>
    </submittedName>
</protein>
<dbReference type="AlphaFoldDB" id="A0AA40HBW0"/>
<reference evidence="2" key="1">
    <citation type="submission" date="2023-06" db="EMBL/GenBank/DDBJ databases">
        <title>Reference genome for the Northern bat (Eptesicus nilssonii), a most northern bat species.</title>
        <authorList>
            <person name="Laine V.N."/>
            <person name="Pulliainen A.T."/>
            <person name="Lilley T.M."/>
        </authorList>
    </citation>
    <scope>NUCLEOTIDE SEQUENCE</scope>
    <source>
        <strain evidence="2">BLF_Eptnil</strain>
        <tissue evidence="2">Kidney</tissue>
    </source>
</reference>